<accession>A0A2W5ENB2</accession>
<evidence type="ECO:0000313" key="2">
    <source>
        <dbReference type="Proteomes" id="UP000249645"/>
    </source>
</evidence>
<organism evidence="1 2">
    <name type="scientific">Pseudopedobacter saltans</name>
    <dbReference type="NCBI Taxonomy" id="151895"/>
    <lineage>
        <taxon>Bacteria</taxon>
        <taxon>Pseudomonadati</taxon>
        <taxon>Bacteroidota</taxon>
        <taxon>Sphingobacteriia</taxon>
        <taxon>Sphingobacteriales</taxon>
        <taxon>Sphingobacteriaceae</taxon>
        <taxon>Pseudopedobacter</taxon>
    </lineage>
</organism>
<dbReference type="AlphaFoldDB" id="A0A2W5ENB2"/>
<sequence>MNLLTERFFIRVVPVILFLIGLFSNGFAQKKVEKLKSDADVVKFAKSYFHDFDDTDHWKYFKLVTGDEWKGIYNIGKHLEDSLQNNLKYIGWVKTDLNNDKKEDLIISGYFEYKNQPDREYDVFVFQSDINGQYMLKRLKVSDQENYPIYLSELIFGGSKKKTVLRLIDWAPNVAMNSTLPFTQDSVFSFGKFYINYNSQPLNEWITTVDFRINRDAGLYSKISLSEMDSIAAGEINMSYLINNSWQKIKGIIYPDVYVLLDELVNYCFSPSDLENSLTGNIMDKYYADIKFLNGREVSLSSFAARNRYTFDAICTWMKDLGNYVSFMYFQKKINKSKN</sequence>
<evidence type="ECO:0000313" key="1">
    <source>
        <dbReference type="EMBL" id="PZP44003.1"/>
    </source>
</evidence>
<gene>
    <name evidence="1" type="ORF">DI598_14995</name>
</gene>
<dbReference type="Proteomes" id="UP000249645">
    <property type="component" value="Unassembled WGS sequence"/>
</dbReference>
<name>A0A2W5ENB2_9SPHI</name>
<reference evidence="1 2" key="1">
    <citation type="submission" date="2017-11" db="EMBL/GenBank/DDBJ databases">
        <title>Infants hospitalized years apart are colonized by the same room-sourced microbial strains.</title>
        <authorList>
            <person name="Brooks B."/>
            <person name="Olm M.R."/>
            <person name="Firek B.A."/>
            <person name="Baker R."/>
            <person name="Thomas B.C."/>
            <person name="Morowitz M.J."/>
            <person name="Banfield J.F."/>
        </authorList>
    </citation>
    <scope>NUCLEOTIDE SEQUENCE [LARGE SCALE GENOMIC DNA]</scope>
    <source>
        <strain evidence="1">S2_009_000_R2_76</strain>
    </source>
</reference>
<proteinExistence type="predicted"/>
<protein>
    <submittedName>
        <fullName evidence="1">Uncharacterized protein</fullName>
    </submittedName>
</protein>
<dbReference type="EMBL" id="QFOI01000336">
    <property type="protein sequence ID" value="PZP44003.1"/>
    <property type="molecule type" value="Genomic_DNA"/>
</dbReference>
<comment type="caution">
    <text evidence="1">The sequence shown here is derived from an EMBL/GenBank/DDBJ whole genome shotgun (WGS) entry which is preliminary data.</text>
</comment>